<dbReference type="GO" id="GO:0000902">
    <property type="term" value="P:cell morphogenesis"/>
    <property type="evidence" value="ECO:0007669"/>
    <property type="project" value="UniProtKB-UniRule"/>
</dbReference>
<keyword evidence="9 18" id="KW-0460">Magnesium</keyword>
<reference evidence="21 22" key="1">
    <citation type="submission" date="2016-10" db="EMBL/GenBank/DDBJ databases">
        <authorList>
            <person name="Varghese N."/>
            <person name="Submissions S."/>
        </authorList>
    </citation>
    <scope>NUCLEOTIDE SEQUENCE [LARGE SCALE GENOMIC DNA]</scope>
    <source>
        <strain evidence="21 22">22B</strain>
    </source>
</reference>
<evidence type="ECO:0000313" key="21">
    <source>
        <dbReference type="EMBL" id="SFJ98667.1"/>
    </source>
</evidence>
<feature type="binding site" evidence="18">
    <location>
        <position position="337"/>
    </location>
    <ligand>
        <name>UDP-N-acetyl-alpha-D-glucosamine</name>
        <dbReference type="ChEBI" id="CHEBI:57705"/>
    </ligand>
</feature>
<dbReference type="Pfam" id="PF12804">
    <property type="entry name" value="NTP_transf_3"/>
    <property type="match status" value="1"/>
</dbReference>
<dbReference type="CDD" id="cd02540">
    <property type="entry name" value="GT2_GlmU_N_bac"/>
    <property type="match status" value="1"/>
</dbReference>
<dbReference type="GO" id="GO:0016020">
    <property type="term" value="C:membrane"/>
    <property type="evidence" value="ECO:0007669"/>
    <property type="project" value="GOC"/>
</dbReference>
<gene>
    <name evidence="18" type="primary">glmU</name>
    <name evidence="21" type="ORF">SAMN04487865_10127</name>
</gene>
<evidence type="ECO:0000259" key="20">
    <source>
        <dbReference type="Pfam" id="PF25087"/>
    </source>
</evidence>
<feature type="binding site" evidence="18">
    <location>
        <position position="108"/>
    </location>
    <ligand>
        <name>Mg(2+)</name>
        <dbReference type="ChEBI" id="CHEBI:18420"/>
    </ligand>
</feature>
<feature type="region of interest" description="N-acetyltransferase" evidence="18">
    <location>
        <begin position="255"/>
        <end position="463"/>
    </location>
</feature>
<protein>
    <recommendedName>
        <fullName evidence="18">Bifunctional protein GlmU</fullName>
    </recommendedName>
    <domain>
        <recommendedName>
            <fullName evidence="18">UDP-N-acetylglucosamine pyrophosphorylase</fullName>
            <ecNumber evidence="18">2.7.7.23</ecNumber>
        </recommendedName>
        <alternativeName>
            <fullName evidence="18">N-acetylglucosamine-1-phosphate uridyltransferase</fullName>
        </alternativeName>
    </domain>
    <domain>
        <recommendedName>
            <fullName evidence="18">Glucosamine-1-phosphate N-acetyltransferase</fullName>
            <ecNumber evidence="18">2.3.1.157</ecNumber>
        </recommendedName>
    </domain>
</protein>
<feature type="region of interest" description="Linker" evidence="18">
    <location>
        <begin position="234"/>
        <end position="254"/>
    </location>
</feature>
<dbReference type="UniPathway" id="UPA00113">
    <property type="reaction ID" value="UER00532"/>
</dbReference>
<comment type="pathway">
    <text evidence="18">Bacterial outer membrane biogenesis; LPS lipid A biosynthesis.</text>
</comment>
<keyword evidence="6 18" id="KW-0548">Nucleotidyltransferase</keyword>
<comment type="cofactor">
    <cofactor evidence="18">
        <name>Mg(2+)</name>
        <dbReference type="ChEBI" id="CHEBI:18420"/>
    </cofactor>
    <text evidence="18">Binds 1 Mg(2+) ion per subunit.</text>
</comment>
<dbReference type="InterPro" id="IPR056729">
    <property type="entry name" value="GMPPB_C"/>
</dbReference>
<evidence type="ECO:0000256" key="16">
    <source>
        <dbReference type="ARBA" id="ARBA00048493"/>
    </source>
</evidence>
<feature type="region of interest" description="Pyrophosphorylase" evidence="18">
    <location>
        <begin position="1"/>
        <end position="233"/>
    </location>
</feature>
<dbReference type="Gene3D" id="3.90.550.10">
    <property type="entry name" value="Spore Coat Polysaccharide Biosynthesis Protein SpsA, Chain A"/>
    <property type="match status" value="1"/>
</dbReference>
<feature type="binding site" evidence="18">
    <location>
        <begin position="8"/>
        <end position="11"/>
    </location>
    <ligand>
        <name>UDP-N-acetyl-alpha-D-glucosamine</name>
        <dbReference type="ChEBI" id="CHEBI:57705"/>
    </ligand>
</feature>
<keyword evidence="7 18" id="KW-0479">Metal-binding</keyword>
<name>A0A662Z850_9GAMM</name>
<dbReference type="GO" id="GO:0009252">
    <property type="term" value="P:peptidoglycan biosynthetic process"/>
    <property type="evidence" value="ECO:0007669"/>
    <property type="project" value="UniProtKB-UniRule"/>
</dbReference>
<feature type="binding site" evidence="18">
    <location>
        <position position="427"/>
    </location>
    <ligand>
        <name>acetyl-CoA</name>
        <dbReference type="ChEBI" id="CHEBI:57288"/>
    </ligand>
</feature>
<evidence type="ECO:0000256" key="12">
    <source>
        <dbReference type="ARBA" id="ARBA00023268"/>
    </source>
</evidence>
<dbReference type="EC" id="2.3.1.157" evidence="18"/>
<dbReference type="Pfam" id="PF25087">
    <property type="entry name" value="GMPPB_C"/>
    <property type="match status" value="1"/>
</dbReference>
<evidence type="ECO:0000256" key="8">
    <source>
        <dbReference type="ARBA" id="ARBA00022737"/>
    </source>
</evidence>
<dbReference type="AlphaFoldDB" id="A0A662Z850"/>
<feature type="binding site" evidence="18">
    <location>
        <position position="231"/>
    </location>
    <ligand>
        <name>Mg(2+)</name>
        <dbReference type="ChEBI" id="CHEBI:18420"/>
    </ligand>
</feature>
<feature type="binding site" evidence="18">
    <location>
        <position position="79"/>
    </location>
    <ligand>
        <name>UDP-N-acetyl-alpha-D-glucosamine</name>
        <dbReference type="ChEBI" id="CHEBI:57705"/>
    </ligand>
</feature>
<dbReference type="Proteomes" id="UP000243374">
    <property type="component" value="Unassembled WGS sequence"/>
</dbReference>
<feature type="binding site" evidence="18">
    <location>
        <position position="158"/>
    </location>
    <ligand>
        <name>UDP-N-acetyl-alpha-D-glucosamine</name>
        <dbReference type="ChEBI" id="CHEBI:57705"/>
    </ligand>
</feature>
<dbReference type="SUPFAM" id="SSF53448">
    <property type="entry name" value="Nucleotide-diphospho-sugar transferases"/>
    <property type="match status" value="1"/>
</dbReference>
<dbReference type="InterPro" id="IPR025877">
    <property type="entry name" value="MobA-like_NTP_Trfase"/>
</dbReference>
<comment type="pathway">
    <text evidence="18">Nucleotide-sugar biosynthesis; UDP-N-acetyl-alpha-D-glucosamine biosynthesis; N-acetyl-alpha-D-glucosamine 1-phosphate from alpha-D-glucosamine 6-phosphate (route II): step 2/2.</text>
</comment>
<comment type="similarity">
    <text evidence="2 18">In the C-terminal section; belongs to the transferase hexapeptide repeat family.</text>
</comment>
<dbReference type="InterPro" id="IPR005882">
    <property type="entry name" value="Bifunctional_GlmU"/>
</dbReference>
<dbReference type="InterPro" id="IPR050065">
    <property type="entry name" value="GlmU-like"/>
</dbReference>
<comment type="subcellular location">
    <subcellularLocation>
        <location evidence="1 18">Cytoplasm</location>
    </subcellularLocation>
</comment>
<evidence type="ECO:0000256" key="17">
    <source>
        <dbReference type="ARBA" id="ARBA00049628"/>
    </source>
</evidence>
<comment type="function">
    <text evidence="17 18">Catalyzes the last two sequential reactions in the de novo biosynthetic pathway for UDP-N-acetylglucosamine (UDP-GlcNAc). The C-terminal domain catalyzes the transfer of acetyl group from acetyl coenzyme A to glucosamine-1-phosphate (GlcN-1-P) to produce N-acetylglucosamine-1-phosphate (GlcNAc-1-P), which is converted into UDP-GlcNAc by the transfer of uridine 5-monophosphate (from uridine 5-triphosphate), a reaction catalyzed by the N-terminal domain.</text>
</comment>
<feature type="binding site" evidence="18">
    <location>
        <position position="22"/>
    </location>
    <ligand>
        <name>UDP-N-acetyl-alpha-D-glucosamine</name>
        <dbReference type="ChEBI" id="CHEBI:57705"/>
    </ligand>
</feature>
<dbReference type="OrthoDB" id="9775031at2"/>
<evidence type="ECO:0000256" key="6">
    <source>
        <dbReference type="ARBA" id="ARBA00022695"/>
    </source>
</evidence>
<dbReference type="NCBIfam" id="TIGR01173">
    <property type="entry name" value="glmU"/>
    <property type="match status" value="1"/>
</dbReference>
<feature type="binding site" evidence="18">
    <location>
        <begin position="84"/>
        <end position="85"/>
    </location>
    <ligand>
        <name>UDP-N-acetyl-alpha-D-glucosamine</name>
        <dbReference type="ChEBI" id="CHEBI:57705"/>
    </ligand>
</feature>
<dbReference type="HAMAP" id="MF_01631">
    <property type="entry name" value="GlmU"/>
    <property type="match status" value="1"/>
</dbReference>
<dbReference type="GO" id="GO:0003977">
    <property type="term" value="F:UDP-N-acetylglucosamine diphosphorylase activity"/>
    <property type="evidence" value="ECO:0007669"/>
    <property type="project" value="UniProtKB-UniRule"/>
</dbReference>
<sequence length="463" mass="49737">MSLEIVILAAGKGKRMHSALPKVLHKVADRPMLEHVIRTSAALNPKAIHVVIGHMAEKVEQMINELPEELRKLVTISVQTEQLGTGHAVNCAMPKVADDSDVLVLYGDTPLTPADLLKDLIASLDGNELSVLSAIAPNPFGYGRIIRGNDNKLKAIVEEKDASDEQKKITEVNTGMIVCKASVLKEYLPKLKNNNAQGEYYLTDLSGQLSAEGKAVNILIAPDFDILSGVNSKPQLAFVERLYQKTQAEKLMVEGVTLADPERIDVRGELTCGNDVFIDINCIFEGKVVLGNNVKICAGCVIRNCTIGDGSVISPYSVLEDSEIKKAATIGPFARLRPGNVLEDNVHVGNFVECKKAHLGVGTKAGHLSYLGDAEIGKDVNIGAGTITCNYDGANKFKTVIGDDVFVGSDTQLVAPVTVKSGVTIGAGTTVTHRIKSEEGALIITRAQATVIDNYPRPRKIKK</sequence>
<dbReference type="CDD" id="cd03353">
    <property type="entry name" value="LbH_GlmU_C"/>
    <property type="match status" value="1"/>
</dbReference>
<dbReference type="InterPro" id="IPR038009">
    <property type="entry name" value="GlmU_C_LbH"/>
</dbReference>
<evidence type="ECO:0000256" key="3">
    <source>
        <dbReference type="ARBA" id="ARBA00007947"/>
    </source>
</evidence>
<keyword evidence="22" id="KW-1185">Reference proteome</keyword>
<keyword evidence="4 18" id="KW-0963">Cytoplasm</keyword>
<dbReference type="InterPro" id="IPR001451">
    <property type="entry name" value="Hexapep"/>
</dbReference>
<feature type="binding site" evidence="18">
    <location>
        <position position="173"/>
    </location>
    <ligand>
        <name>UDP-N-acetyl-alpha-D-glucosamine</name>
        <dbReference type="ChEBI" id="CHEBI:57705"/>
    </ligand>
</feature>
<feature type="binding site" evidence="18">
    <location>
        <position position="143"/>
    </location>
    <ligand>
        <name>UDP-N-acetyl-alpha-D-glucosamine</name>
        <dbReference type="ChEBI" id="CHEBI:57705"/>
    </ligand>
</feature>
<dbReference type="PANTHER" id="PTHR43584">
    <property type="entry name" value="NUCLEOTIDYL TRANSFERASE"/>
    <property type="match status" value="1"/>
</dbReference>
<evidence type="ECO:0000256" key="5">
    <source>
        <dbReference type="ARBA" id="ARBA00022679"/>
    </source>
</evidence>
<comment type="catalytic activity">
    <reaction evidence="16 18">
        <text>N-acetyl-alpha-D-glucosamine 1-phosphate + UTP + H(+) = UDP-N-acetyl-alpha-D-glucosamine + diphosphate</text>
        <dbReference type="Rhea" id="RHEA:13509"/>
        <dbReference type="ChEBI" id="CHEBI:15378"/>
        <dbReference type="ChEBI" id="CHEBI:33019"/>
        <dbReference type="ChEBI" id="CHEBI:46398"/>
        <dbReference type="ChEBI" id="CHEBI:57705"/>
        <dbReference type="ChEBI" id="CHEBI:57776"/>
        <dbReference type="EC" id="2.7.7.23"/>
    </reaction>
</comment>
<evidence type="ECO:0000256" key="1">
    <source>
        <dbReference type="ARBA" id="ARBA00004496"/>
    </source>
</evidence>
<feature type="binding site" evidence="18">
    <location>
        <position position="409"/>
    </location>
    <ligand>
        <name>acetyl-CoA</name>
        <dbReference type="ChEBI" id="CHEBI:57288"/>
    </ligand>
</feature>
<evidence type="ECO:0000256" key="9">
    <source>
        <dbReference type="ARBA" id="ARBA00022842"/>
    </source>
</evidence>
<dbReference type="GO" id="GO:0006048">
    <property type="term" value="P:UDP-N-acetylglucosamine biosynthetic process"/>
    <property type="evidence" value="ECO:0007669"/>
    <property type="project" value="UniProtKB-UniPathway"/>
</dbReference>
<feature type="active site" description="Proton acceptor" evidence="18">
    <location>
        <position position="367"/>
    </location>
</feature>
<feature type="domain" description="MobA-like NTP transferase" evidence="19">
    <location>
        <begin position="6"/>
        <end position="131"/>
    </location>
</feature>
<dbReference type="SUPFAM" id="SSF51161">
    <property type="entry name" value="Trimeric LpxA-like enzymes"/>
    <property type="match status" value="1"/>
</dbReference>
<comment type="similarity">
    <text evidence="3 18">In the N-terminal section; belongs to the N-acetylglucosamine-1-phosphate uridyltransferase family.</text>
</comment>
<dbReference type="GO" id="GO:0019134">
    <property type="term" value="F:glucosamine-1-phosphate N-acetyltransferase activity"/>
    <property type="evidence" value="ECO:0007669"/>
    <property type="project" value="UniProtKB-UniRule"/>
</dbReference>
<feature type="binding site" evidence="18">
    <location>
        <begin position="390"/>
        <end position="391"/>
    </location>
    <ligand>
        <name>acetyl-CoA</name>
        <dbReference type="ChEBI" id="CHEBI:57288"/>
    </ligand>
</feature>
<feature type="binding site" evidence="18">
    <location>
        <position position="370"/>
    </location>
    <ligand>
        <name>UDP-N-acetyl-alpha-D-glucosamine</name>
        <dbReference type="ChEBI" id="CHEBI:57705"/>
    </ligand>
</feature>
<feature type="domain" description="Mannose-1-phosphate guanyltransferase C-terminal" evidence="20">
    <location>
        <begin position="268"/>
        <end position="353"/>
    </location>
</feature>
<feature type="binding site" evidence="18">
    <location>
        <position position="384"/>
    </location>
    <ligand>
        <name>acetyl-CoA</name>
        <dbReference type="ChEBI" id="CHEBI:57288"/>
    </ligand>
</feature>
<feature type="binding site" evidence="18">
    <location>
        <begin position="106"/>
        <end position="108"/>
    </location>
    <ligand>
        <name>UDP-N-acetyl-alpha-D-glucosamine</name>
        <dbReference type="ChEBI" id="CHEBI:57705"/>
    </ligand>
</feature>
<feature type="binding site" evidence="18">
    <location>
        <position position="381"/>
    </location>
    <ligand>
        <name>UDP-N-acetyl-alpha-D-glucosamine</name>
        <dbReference type="ChEBI" id="CHEBI:57705"/>
    </ligand>
</feature>
<keyword evidence="12 18" id="KW-0511">Multifunctional enzyme</keyword>
<keyword evidence="11 18" id="KW-0573">Peptidoglycan synthesis</keyword>
<evidence type="ECO:0000256" key="2">
    <source>
        <dbReference type="ARBA" id="ARBA00007707"/>
    </source>
</evidence>
<feature type="binding site" evidence="18">
    <location>
        <position position="355"/>
    </location>
    <ligand>
        <name>UDP-N-acetyl-alpha-D-glucosamine</name>
        <dbReference type="ChEBI" id="CHEBI:57705"/>
    </ligand>
</feature>
<dbReference type="EMBL" id="FOSF01000012">
    <property type="protein sequence ID" value="SFJ98667.1"/>
    <property type="molecule type" value="Genomic_DNA"/>
</dbReference>
<feature type="binding site" evidence="18">
    <location>
        <position position="231"/>
    </location>
    <ligand>
        <name>UDP-N-acetyl-alpha-D-glucosamine</name>
        <dbReference type="ChEBI" id="CHEBI:57705"/>
    </ligand>
</feature>
<dbReference type="Pfam" id="PF00132">
    <property type="entry name" value="Hexapep"/>
    <property type="match status" value="1"/>
</dbReference>
<dbReference type="GO" id="GO:0005737">
    <property type="term" value="C:cytoplasm"/>
    <property type="evidence" value="ECO:0007669"/>
    <property type="project" value="UniProtKB-SubCell"/>
</dbReference>
<dbReference type="UniPathway" id="UPA00973"/>
<dbReference type="GO" id="GO:0000287">
    <property type="term" value="F:magnesium ion binding"/>
    <property type="evidence" value="ECO:0007669"/>
    <property type="project" value="UniProtKB-UniRule"/>
</dbReference>
<dbReference type="PANTHER" id="PTHR43584:SF3">
    <property type="entry name" value="BIFUNCTIONAL PROTEIN GLMU"/>
    <property type="match status" value="1"/>
</dbReference>
<dbReference type="InterPro" id="IPR011004">
    <property type="entry name" value="Trimer_LpxA-like_sf"/>
</dbReference>
<keyword evidence="14 18" id="KW-0961">Cell wall biogenesis/degradation</keyword>
<dbReference type="RefSeq" id="WP_074839985.1">
    <property type="nucleotide sequence ID" value="NZ_CP047056.1"/>
</dbReference>
<comment type="pathway">
    <text evidence="18">Nucleotide-sugar biosynthesis; UDP-N-acetyl-alpha-D-glucosamine biosynthesis; UDP-N-acetyl-alpha-D-glucosamine from N-acetyl-alpha-D-glucosamine 1-phosphate: step 1/1.</text>
</comment>
<evidence type="ECO:0000259" key="19">
    <source>
        <dbReference type="Pfam" id="PF12804"/>
    </source>
</evidence>
<keyword evidence="8 18" id="KW-0677">Repeat</keyword>
<comment type="subunit">
    <text evidence="18">Homotrimer.</text>
</comment>
<dbReference type="EC" id="2.7.7.23" evidence="18"/>
<keyword evidence="5 18" id="KW-0808">Transferase</keyword>
<evidence type="ECO:0000313" key="22">
    <source>
        <dbReference type="Proteomes" id="UP000243374"/>
    </source>
</evidence>
<evidence type="ECO:0000256" key="14">
    <source>
        <dbReference type="ARBA" id="ARBA00023316"/>
    </source>
</evidence>
<dbReference type="GO" id="GO:0009245">
    <property type="term" value="P:lipid A biosynthetic process"/>
    <property type="evidence" value="ECO:0007669"/>
    <property type="project" value="UniProtKB-UniRule"/>
</dbReference>
<evidence type="ECO:0000256" key="13">
    <source>
        <dbReference type="ARBA" id="ARBA00023315"/>
    </source>
</evidence>
<evidence type="ECO:0000256" key="7">
    <source>
        <dbReference type="ARBA" id="ARBA00022723"/>
    </source>
</evidence>
<evidence type="ECO:0000256" key="4">
    <source>
        <dbReference type="ARBA" id="ARBA00022490"/>
    </source>
</evidence>
<evidence type="ECO:0000256" key="10">
    <source>
        <dbReference type="ARBA" id="ARBA00022960"/>
    </source>
</evidence>
<feature type="binding site" evidence="18">
    <location>
        <position position="446"/>
    </location>
    <ligand>
        <name>acetyl-CoA</name>
        <dbReference type="ChEBI" id="CHEBI:57288"/>
    </ligand>
</feature>
<keyword evidence="10 18" id="KW-0133">Cell shape</keyword>
<dbReference type="Gene3D" id="2.160.10.10">
    <property type="entry name" value="Hexapeptide repeat proteins"/>
    <property type="match status" value="1"/>
</dbReference>
<evidence type="ECO:0000256" key="18">
    <source>
        <dbReference type="HAMAP-Rule" id="MF_01631"/>
    </source>
</evidence>
<accession>A0A662Z850</accession>
<evidence type="ECO:0000256" key="11">
    <source>
        <dbReference type="ARBA" id="ARBA00022984"/>
    </source>
</evidence>
<dbReference type="InterPro" id="IPR029044">
    <property type="entry name" value="Nucleotide-diphossugar_trans"/>
</dbReference>
<comment type="catalytic activity">
    <reaction evidence="15 18">
        <text>alpha-D-glucosamine 1-phosphate + acetyl-CoA = N-acetyl-alpha-D-glucosamine 1-phosphate + CoA + H(+)</text>
        <dbReference type="Rhea" id="RHEA:13725"/>
        <dbReference type="ChEBI" id="CHEBI:15378"/>
        <dbReference type="ChEBI" id="CHEBI:57287"/>
        <dbReference type="ChEBI" id="CHEBI:57288"/>
        <dbReference type="ChEBI" id="CHEBI:57776"/>
        <dbReference type="ChEBI" id="CHEBI:58516"/>
        <dbReference type="EC" id="2.3.1.157"/>
    </reaction>
</comment>
<dbReference type="GO" id="GO:0008360">
    <property type="term" value="P:regulation of cell shape"/>
    <property type="evidence" value="ECO:0007669"/>
    <property type="project" value="UniProtKB-KW"/>
</dbReference>
<keyword evidence="13 18" id="KW-0012">Acyltransferase</keyword>
<proteinExistence type="inferred from homology"/>
<dbReference type="GO" id="GO:0071555">
    <property type="term" value="P:cell wall organization"/>
    <property type="evidence" value="ECO:0007669"/>
    <property type="project" value="UniProtKB-KW"/>
</dbReference>
<organism evidence="21 22">
    <name type="scientific">Succinivibrio dextrinosolvens</name>
    <dbReference type="NCBI Taxonomy" id="83771"/>
    <lineage>
        <taxon>Bacteria</taxon>
        <taxon>Pseudomonadati</taxon>
        <taxon>Pseudomonadota</taxon>
        <taxon>Gammaproteobacteria</taxon>
        <taxon>Aeromonadales</taxon>
        <taxon>Succinivibrionaceae</taxon>
        <taxon>Succinivibrio</taxon>
    </lineage>
</organism>
<evidence type="ECO:0000256" key="15">
    <source>
        <dbReference type="ARBA" id="ARBA00048247"/>
    </source>
</evidence>